<reference evidence="1 2" key="1">
    <citation type="journal article" date="2018" name="BMC Genomics">
        <title>Comparative genomics of the wheat fungal pathogen Pyrenophora tritici-repentis reveals chromosomal variations and genome plasticity.</title>
        <authorList>
            <person name="Moolhuijzen P."/>
            <person name="See P.T."/>
            <person name="Hane J.K."/>
            <person name="Shi G."/>
            <person name="Liu Z."/>
            <person name="Oliver R.P."/>
            <person name="Moffat C.S."/>
        </authorList>
    </citation>
    <scope>NUCLEOTIDE SEQUENCE [LARGE SCALE GENOMIC DNA]</scope>
    <source>
        <strain evidence="1">M4</strain>
    </source>
</reference>
<dbReference type="Proteomes" id="UP000245464">
    <property type="component" value="Chromosome 7"/>
</dbReference>
<dbReference type="GeneID" id="90957527"/>
<protein>
    <submittedName>
        <fullName evidence="1">Uncharacterized protein</fullName>
    </submittedName>
</protein>
<dbReference type="EMBL" id="NQIK02000007">
    <property type="protein sequence ID" value="KAF7568622.1"/>
    <property type="molecule type" value="Genomic_DNA"/>
</dbReference>
<gene>
    <name evidence="1" type="ORF">PtrM4_132350</name>
</gene>
<dbReference type="KEGG" id="ptrr:90957527"/>
<dbReference type="RefSeq" id="XP_065961064.1">
    <property type="nucleotide sequence ID" value="XM_066109072.1"/>
</dbReference>
<evidence type="ECO:0000313" key="2">
    <source>
        <dbReference type="Proteomes" id="UP000245464"/>
    </source>
</evidence>
<organism evidence="1 2">
    <name type="scientific">Pyrenophora tritici-repentis</name>
    <dbReference type="NCBI Taxonomy" id="45151"/>
    <lineage>
        <taxon>Eukaryota</taxon>
        <taxon>Fungi</taxon>
        <taxon>Dikarya</taxon>
        <taxon>Ascomycota</taxon>
        <taxon>Pezizomycotina</taxon>
        <taxon>Dothideomycetes</taxon>
        <taxon>Pleosporomycetidae</taxon>
        <taxon>Pleosporales</taxon>
        <taxon>Pleosporineae</taxon>
        <taxon>Pleosporaceae</taxon>
        <taxon>Pyrenophora</taxon>
    </lineage>
</organism>
<proteinExistence type="predicted"/>
<dbReference type="AlphaFoldDB" id="A0A5M9KZ93"/>
<accession>A0A5M9KZ93</accession>
<comment type="caution">
    <text evidence="1">The sequence shown here is derived from an EMBL/GenBank/DDBJ whole genome shotgun (WGS) entry which is preliminary data.</text>
</comment>
<sequence>MSGIVPAHRLSAATLSISAIFTANGFEDSYRETAAAMIAGAGMTPILLYSPKTAS</sequence>
<name>A0A5M9KZ93_9PLEO</name>
<evidence type="ECO:0000313" key="1">
    <source>
        <dbReference type="EMBL" id="KAF7568622.1"/>
    </source>
</evidence>